<sequence length="168" mass="16852">MVARGRQRLEGVACTESWAAARDGALGRIYGDPGAEITRGCPAWLRTERTEPGAPARVGAPRKPPLRATCRAAKAAAAATVAVVRAVAAPPLSTRDAPHSPRQGPGAANHSGARGEAPPPPGTSATSEEGERGEDAEGKDPGLAALPPSLGRPSVGVTSASGPGERCS</sequence>
<evidence type="ECO:0000256" key="1">
    <source>
        <dbReference type="SAM" id="MobiDB-lite"/>
    </source>
</evidence>
<dbReference type="Proteomes" id="UP000010552">
    <property type="component" value="Unassembled WGS sequence"/>
</dbReference>
<name>L5JNH4_PTEAL</name>
<evidence type="ECO:0000313" key="2">
    <source>
        <dbReference type="EMBL" id="ELK00880.1"/>
    </source>
</evidence>
<reference evidence="3" key="1">
    <citation type="journal article" date="2013" name="Science">
        <title>Comparative analysis of bat genomes provides insight into the evolution of flight and immunity.</title>
        <authorList>
            <person name="Zhang G."/>
            <person name="Cowled C."/>
            <person name="Shi Z."/>
            <person name="Huang Z."/>
            <person name="Bishop-Lilly K.A."/>
            <person name="Fang X."/>
            <person name="Wynne J.W."/>
            <person name="Xiong Z."/>
            <person name="Baker M.L."/>
            <person name="Zhao W."/>
            <person name="Tachedjian M."/>
            <person name="Zhu Y."/>
            <person name="Zhou P."/>
            <person name="Jiang X."/>
            <person name="Ng J."/>
            <person name="Yang L."/>
            <person name="Wu L."/>
            <person name="Xiao J."/>
            <person name="Feng Y."/>
            <person name="Chen Y."/>
            <person name="Sun X."/>
            <person name="Zhang Y."/>
            <person name="Marsh G.A."/>
            <person name="Crameri G."/>
            <person name="Broder C.C."/>
            <person name="Frey K.G."/>
            <person name="Wang L.F."/>
            <person name="Wang J."/>
        </authorList>
    </citation>
    <scope>NUCLEOTIDE SEQUENCE [LARGE SCALE GENOMIC DNA]</scope>
</reference>
<dbReference type="AlphaFoldDB" id="L5JNH4"/>
<feature type="region of interest" description="Disordered" evidence="1">
    <location>
        <begin position="92"/>
        <end position="168"/>
    </location>
</feature>
<dbReference type="InParanoid" id="L5JNH4"/>
<proteinExistence type="predicted"/>
<gene>
    <name evidence="2" type="ORF">PAL_GLEAN10018326</name>
</gene>
<evidence type="ECO:0000313" key="3">
    <source>
        <dbReference type="Proteomes" id="UP000010552"/>
    </source>
</evidence>
<protein>
    <submittedName>
        <fullName evidence="2">Uncharacterized protein</fullName>
    </submittedName>
</protein>
<keyword evidence="3" id="KW-1185">Reference proteome</keyword>
<dbReference type="EMBL" id="KB031155">
    <property type="protein sequence ID" value="ELK00880.1"/>
    <property type="molecule type" value="Genomic_DNA"/>
</dbReference>
<accession>L5JNH4</accession>
<organism evidence="2 3">
    <name type="scientific">Pteropus alecto</name>
    <name type="common">Black flying fox</name>
    <dbReference type="NCBI Taxonomy" id="9402"/>
    <lineage>
        <taxon>Eukaryota</taxon>
        <taxon>Metazoa</taxon>
        <taxon>Chordata</taxon>
        <taxon>Craniata</taxon>
        <taxon>Vertebrata</taxon>
        <taxon>Euteleostomi</taxon>
        <taxon>Mammalia</taxon>
        <taxon>Eutheria</taxon>
        <taxon>Laurasiatheria</taxon>
        <taxon>Chiroptera</taxon>
        <taxon>Yinpterochiroptera</taxon>
        <taxon>Pteropodoidea</taxon>
        <taxon>Pteropodidae</taxon>
        <taxon>Pteropodinae</taxon>
        <taxon>Pteropus</taxon>
    </lineage>
</organism>
<feature type="compositionally biased region" description="Basic and acidic residues" evidence="1">
    <location>
        <begin position="129"/>
        <end position="140"/>
    </location>
</feature>